<dbReference type="Proteomes" id="UP000813444">
    <property type="component" value="Unassembled WGS sequence"/>
</dbReference>
<feature type="chain" id="PRO_5035441350" evidence="1">
    <location>
        <begin position="26"/>
        <end position="225"/>
    </location>
</feature>
<dbReference type="OrthoDB" id="5076485at2759"/>
<feature type="signal peptide" evidence="1">
    <location>
        <begin position="1"/>
        <end position="25"/>
    </location>
</feature>
<gene>
    <name evidence="2" type="ORF">B0I35DRAFT_437998</name>
</gene>
<evidence type="ECO:0000313" key="3">
    <source>
        <dbReference type="Proteomes" id="UP000813444"/>
    </source>
</evidence>
<comment type="caution">
    <text evidence="2">The sequence shown here is derived from an EMBL/GenBank/DDBJ whole genome shotgun (WGS) entry which is preliminary data.</text>
</comment>
<name>A0A8K0SIS3_9HYPO</name>
<proteinExistence type="predicted"/>
<keyword evidence="3" id="KW-1185">Reference proteome</keyword>
<keyword evidence="1" id="KW-0732">Signal</keyword>
<protein>
    <submittedName>
        <fullName evidence="2">Uncharacterized protein</fullName>
    </submittedName>
</protein>
<evidence type="ECO:0000256" key="1">
    <source>
        <dbReference type="SAM" id="SignalP"/>
    </source>
</evidence>
<reference evidence="2" key="1">
    <citation type="journal article" date="2021" name="Nat. Commun.">
        <title>Genetic determinants of endophytism in the Arabidopsis root mycobiome.</title>
        <authorList>
            <person name="Mesny F."/>
            <person name="Miyauchi S."/>
            <person name="Thiergart T."/>
            <person name="Pickel B."/>
            <person name="Atanasova L."/>
            <person name="Karlsson M."/>
            <person name="Huettel B."/>
            <person name="Barry K.W."/>
            <person name="Haridas S."/>
            <person name="Chen C."/>
            <person name="Bauer D."/>
            <person name="Andreopoulos W."/>
            <person name="Pangilinan J."/>
            <person name="LaButti K."/>
            <person name="Riley R."/>
            <person name="Lipzen A."/>
            <person name="Clum A."/>
            <person name="Drula E."/>
            <person name="Henrissat B."/>
            <person name="Kohler A."/>
            <person name="Grigoriev I.V."/>
            <person name="Martin F.M."/>
            <person name="Hacquard S."/>
        </authorList>
    </citation>
    <scope>NUCLEOTIDE SEQUENCE</scope>
    <source>
        <strain evidence="2">MPI-CAGE-CH-0235</strain>
    </source>
</reference>
<dbReference type="AlphaFoldDB" id="A0A8K0SIS3"/>
<sequence>MVFGPKWMTLLSFLALAGLFSQVEGYGGYDIPYNITVEVPTRLRIDEGIAPDSELRQRHNAYRVYLAAEPPGWGLGPMCWLVYAVRLDTQNITVTVPADVVPDGTRAHISTGLILRDNRDRVNGFSYTSSTTILGGNGTWSQRELDGWEIGSQDELSCRAFACARECEDTYNTGNDGSINRRADACVRKCARDLNPSNGAGSRHITDNAFISALFMAMTVVMFYS</sequence>
<evidence type="ECO:0000313" key="2">
    <source>
        <dbReference type="EMBL" id="KAH7311385.1"/>
    </source>
</evidence>
<organism evidence="2 3">
    <name type="scientific">Stachybotrys elegans</name>
    <dbReference type="NCBI Taxonomy" id="80388"/>
    <lineage>
        <taxon>Eukaryota</taxon>
        <taxon>Fungi</taxon>
        <taxon>Dikarya</taxon>
        <taxon>Ascomycota</taxon>
        <taxon>Pezizomycotina</taxon>
        <taxon>Sordariomycetes</taxon>
        <taxon>Hypocreomycetidae</taxon>
        <taxon>Hypocreales</taxon>
        <taxon>Stachybotryaceae</taxon>
        <taxon>Stachybotrys</taxon>
    </lineage>
</organism>
<dbReference type="EMBL" id="JAGPNK010000011">
    <property type="protein sequence ID" value="KAH7311385.1"/>
    <property type="molecule type" value="Genomic_DNA"/>
</dbReference>
<accession>A0A8K0SIS3</accession>